<comment type="caution">
    <text evidence="2">The sequence shown here is derived from an EMBL/GenBank/DDBJ whole genome shotgun (WGS) entry which is preliminary data.</text>
</comment>
<accession>A0A086ZW74</accession>
<keyword evidence="3" id="KW-1185">Reference proteome</keyword>
<evidence type="ECO:0000313" key="2">
    <source>
        <dbReference type="EMBL" id="KFI50774.1"/>
    </source>
</evidence>
<evidence type="ECO:0000313" key="3">
    <source>
        <dbReference type="Proteomes" id="UP000029108"/>
    </source>
</evidence>
<gene>
    <name evidence="2" type="ORF">BBIA_1567</name>
</gene>
<name>A0A086ZW74_9BIFI</name>
<dbReference type="OrthoDB" id="3237874at2"/>
<protein>
    <submittedName>
        <fullName evidence="2">Uncharacterized protein</fullName>
    </submittedName>
</protein>
<organism evidence="2 3">
    <name type="scientific">Bifidobacterium biavatii DSM 23969</name>
    <dbReference type="NCBI Taxonomy" id="1437608"/>
    <lineage>
        <taxon>Bacteria</taxon>
        <taxon>Bacillati</taxon>
        <taxon>Actinomycetota</taxon>
        <taxon>Actinomycetes</taxon>
        <taxon>Bifidobacteriales</taxon>
        <taxon>Bifidobacteriaceae</taxon>
        <taxon>Bifidobacterium</taxon>
    </lineage>
</organism>
<dbReference type="STRING" id="1437608.GCA_000771645_00663"/>
<proteinExistence type="predicted"/>
<feature type="compositionally biased region" description="Polar residues" evidence="1">
    <location>
        <begin position="57"/>
        <end position="68"/>
    </location>
</feature>
<evidence type="ECO:0000256" key="1">
    <source>
        <dbReference type="SAM" id="MobiDB-lite"/>
    </source>
</evidence>
<reference evidence="2 3" key="1">
    <citation type="submission" date="2014-03" db="EMBL/GenBank/DDBJ databases">
        <title>Genomics of Bifidobacteria.</title>
        <authorList>
            <person name="Ventura M."/>
            <person name="Milani C."/>
            <person name="Lugli G.A."/>
        </authorList>
    </citation>
    <scope>NUCLEOTIDE SEQUENCE [LARGE SCALE GENOMIC DNA]</scope>
    <source>
        <strain evidence="2 3">DSM 23969</strain>
    </source>
</reference>
<dbReference type="AlphaFoldDB" id="A0A086ZW74"/>
<feature type="region of interest" description="Disordered" evidence="1">
    <location>
        <begin position="57"/>
        <end position="76"/>
    </location>
</feature>
<feature type="compositionally biased region" description="Basic and acidic residues" evidence="1">
    <location>
        <begin position="109"/>
        <end position="139"/>
    </location>
</feature>
<dbReference type="RefSeq" id="WP_033494371.1">
    <property type="nucleotide sequence ID" value="NZ_JDUU01000014.1"/>
</dbReference>
<feature type="compositionally biased region" description="Polar residues" evidence="1">
    <location>
        <begin position="89"/>
        <end position="103"/>
    </location>
</feature>
<sequence length="139" mass="15224">MIERNMSMTLTRLDRLMCGEHEASSIEWHGTNMLVIDCVDNSVDNSVDNLCGVASASGETMTENTGAGSSNGGRRISVTPLAAELLPNATESQATSQPNQDAASLTREMVLESLRRRTNERLQRKQSEQRARLMEGAVR</sequence>
<dbReference type="Proteomes" id="UP000029108">
    <property type="component" value="Unassembled WGS sequence"/>
</dbReference>
<dbReference type="EMBL" id="JGYN01000013">
    <property type="protein sequence ID" value="KFI50774.1"/>
    <property type="molecule type" value="Genomic_DNA"/>
</dbReference>
<feature type="region of interest" description="Disordered" evidence="1">
    <location>
        <begin position="88"/>
        <end position="139"/>
    </location>
</feature>